<dbReference type="EMBL" id="CP010552">
    <property type="protein sequence ID" value="ALE53091.1"/>
    <property type="molecule type" value="Genomic_DNA"/>
</dbReference>
<dbReference type="KEGG" id="tho:SP60_07755"/>
<evidence type="ECO:0000313" key="2">
    <source>
        <dbReference type="EMBL" id="ALE53091.1"/>
    </source>
</evidence>
<sequence>MKYQTKLGLIFCSSALTISLIVLLLIFPFAKLSPEEIKHMNTPQNIENFDLNINMGDDYGFLPVVELMDHYMENPPTTNNNTLLKIPERQFGGC</sequence>
<dbReference type="STRING" id="1705394.SP60_07755"/>
<accession>A0A0M3TUE0</accession>
<keyword evidence="3" id="KW-1185">Reference proteome</keyword>
<name>A0A0M3TUE0_9GAMM</name>
<gene>
    <name evidence="2" type="ORF">SP60_07755</name>
</gene>
<protein>
    <submittedName>
        <fullName evidence="2">Uncharacterized protein</fullName>
    </submittedName>
</protein>
<keyword evidence="1" id="KW-1133">Transmembrane helix</keyword>
<proteinExistence type="predicted"/>
<feature type="transmembrane region" description="Helical" evidence="1">
    <location>
        <begin position="7"/>
        <end position="30"/>
    </location>
</feature>
<keyword evidence="1" id="KW-0812">Transmembrane</keyword>
<evidence type="ECO:0000313" key="3">
    <source>
        <dbReference type="Proteomes" id="UP000058020"/>
    </source>
</evidence>
<reference evidence="2 3" key="1">
    <citation type="journal article" date="2015" name="Genome Announc.">
        <title>Genome Sequence of 'Candidatus Thioglobus autotrophica' Strain EF1, a Chemoautotroph from the SUP05 Clade of Marine Gammaproteobacteria.</title>
        <authorList>
            <person name="Shah V."/>
            <person name="Morris R.M."/>
        </authorList>
    </citation>
    <scope>NUCLEOTIDE SEQUENCE [LARGE SCALE GENOMIC DNA]</scope>
    <source>
        <strain evidence="2 3">EF1</strain>
    </source>
</reference>
<evidence type="ECO:0000256" key="1">
    <source>
        <dbReference type="SAM" id="Phobius"/>
    </source>
</evidence>
<dbReference type="Proteomes" id="UP000058020">
    <property type="component" value="Chromosome"/>
</dbReference>
<organism evidence="2 3">
    <name type="scientific">Candidatus Thioglobus autotrophicus</name>
    <dbReference type="NCBI Taxonomy" id="1705394"/>
    <lineage>
        <taxon>Bacteria</taxon>
        <taxon>Pseudomonadati</taxon>
        <taxon>Pseudomonadota</taxon>
        <taxon>Gammaproteobacteria</taxon>
        <taxon>Candidatus Pseudothioglobaceae</taxon>
        <taxon>Candidatus Thioglobus</taxon>
    </lineage>
</organism>
<dbReference type="AlphaFoldDB" id="A0A0M3TUE0"/>
<keyword evidence="1" id="KW-0472">Membrane</keyword>
<dbReference type="RefSeq" id="WP_053952085.1">
    <property type="nucleotide sequence ID" value="NZ_CP010552.1"/>
</dbReference>